<comment type="caution">
    <text evidence="1">The sequence shown here is derived from an EMBL/GenBank/DDBJ whole genome shotgun (WGS) entry which is preliminary data.</text>
</comment>
<reference evidence="1 2" key="1">
    <citation type="submission" date="2024-05" db="EMBL/GenBank/DDBJ databases">
        <title>Haplotype-resolved chromosome-level genome assembly of Huyou (Citrus changshanensis).</title>
        <authorList>
            <person name="Miao C."/>
            <person name="Chen W."/>
            <person name="Wu Y."/>
            <person name="Wang L."/>
            <person name="Zhao S."/>
            <person name="Grierson D."/>
            <person name="Xu C."/>
            <person name="Chen K."/>
        </authorList>
    </citation>
    <scope>NUCLEOTIDE SEQUENCE [LARGE SCALE GENOMIC DNA]</scope>
    <source>
        <strain evidence="1">01-14</strain>
        <tissue evidence="1">Leaf</tissue>
    </source>
</reference>
<organism evidence="1 2">
    <name type="scientific">Citrus x changshan-huyou</name>
    <dbReference type="NCBI Taxonomy" id="2935761"/>
    <lineage>
        <taxon>Eukaryota</taxon>
        <taxon>Viridiplantae</taxon>
        <taxon>Streptophyta</taxon>
        <taxon>Embryophyta</taxon>
        <taxon>Tracheophyta</taxon>
        <taxon>Spermatophyta</taxon>
        <taxon>Magnoliopsida</taxon>
        <taxon>eudicotyledons</taxon>
        <taxon>Gunneridae</taxon>
        <taxon>Pentapetalae</taxon>
        <taxon>rosids</taxon>
        <taxon>malvids</taxon>
        <taxon>Sapindales</taxon>
        <taxon>Rutaceae</taxon>
        <taxon>Aurantioideae</taxon>
        <taxon>Citrus</taxon>
    </lineage>
</organism>
<keyword evidence="2" id="KW-1185">Reference proteome</keyword>
<evidence type="ECO:0000313" key="1">
    <source>
        <dbReference type="EMBL" id="KAK9221009.1"/>
    </source>
</evidence>
<proteinExistence type="predicted"/>
<evidence type="ECO:0000313" key="2">
    <source>
        <dbReference type="Proteomes" id="UP001428341"/>
    </source>
</evidence>
<accession>A0AAP0QZT5</accession>
<dbReference type="EMBL" id="JBCGBO010000002">
    <property type="protein sequence ID" value="KAK9221009.1"/>
    <property type="molecule type" value="Genomic_DNA"/>
</dbReference>
<dbReference type="Proteomes" id="UP001428341">
    <property type="component" value="Unassembled WGS sequence"/>
</dbReference>
<protein>
    <submittedName>
        <fullName evidence="1">Uncharacterized protein</fullName>
    </submittedName>
</protein>
<dbReference type="AlphaFoldDB" id="A0AAP0QZT5"/>
<sequence length="222" mass="25781">MLMRDSGCLLYTTRISARSTLPRSGSLLVKLLLQKFLRTQKQVRVRRLFSRRKPSDAQVRNEGLPFIRARYPPTSRKWMLHFRSRGWLRGLRALILGLESTPRQLSLTRIFPAPAPPATRLLQDIPARGTLLPDVYSSLLVFVEALVEQQLQDGQLPFGSLQVGWHHLQFRWKHNRAKIIMPISMKYKPNAKKQNLRTILSASNFDQETLMQFRPSRLDIEN</sequence>
<gene>
    <name evidence="1" type="ORF">WN944_009433</name>
</gene>
<name>A0AAP0QZT5_9ROSI</name>